<accession>A0A1G7IK02</accession>
<sequence length="114" mass="12442">MDKGIREFERRHRAVTAKHRRLAEGYVTRLNPNGTIEHRPVRRVRVLPLKGLALAVTGFVAFKGYLLASLGPADYATHVAHLGGGSLLEQAGSWLMGADPASRWIAAQFLGVLS</sequence>
<feature type="transmembrane region" description="Helical" evidence="1">
    <location>
        <begin position="47"/>
        <end position="68"/>
    </location>
</feature>
<protein>
    <submittedName>
        <fullName evidence="2">Uncharacterized protein</fullName>
    </submittedName>
</protein>
<keyword evidence="1" id="KW-0812">Transmembrane</keyword>
<evidence type="ECO:0000313" key="3">
    <source>
        <dbReference type="Proteomes" id="UP000198994"/>
    </source>
</evidence>
<dbReference type="OrthoDB" id="7866534at2"/>
<evidence type="ECO:0000256" key="1">
    <source>
        <dbReference type="SAM" id="Phobius"/>
    </source>
</evidence>
<gene>
    <name evidence="2" type="ORF">SAMN04488105_11315</name>
</gene>
<dbReference type="EMBL" id="FNAV01000013">
    <property type="protein sequence ID" value="SDF13041.1"/>
    <property type="molecule type" value="Genomic_DNA"/>
</dbReference>
<keyword evidence="1" id="KW-0472">Membrane</keyword>
<organism evidence="2 3">
    <name type="scientific">Salipiger thiooxidans</name>
    <dbReference type="NCBI Taxonomy" id="282683"/>
    <lineage>
        <taxon>Bacteria</taxon>
        <taxon>Pseudomonadati</taxon>
        <taxon>Pseudomonadota</taxon>
        <taxon>Alphaproteobacteria</taxon>
        <taxon>Rhodobacterales</taxon>
        <taxon>Roseobacteraceae</taxon>
        <taxon>Salipiger</taxon>
    </lineage>
</organism>
<keyword evidence="1" id="KW-1133">Transmembrane helix</keyword>
<dbReference type="AlphaFoldDB" id="A0A1G7IK02"/>
<evidence type="ECO:0000313" key="2">
    <source>
        <dbReference type="EMBL" id="SDF13041.1"/>
    </source>
</evidence>
<proteinExistence type="predicted"/>
<name>A0A1G7IK02_9RHOB</name>
<dbReference type="RefSeq" id="WP_089962011.1">
    <property type="nucleotide sequence ID" value="NZ_FNAV01000013.1"/>
</dbReference>
<reference evidence="3" key="1">
    <citation type="submission" date="2016-10" db="EMBL/GenBank/DDBJ databases">
        <authorList>
            <person name="Varghese N."/>
            <person name="Submissions S."/>
        </authorList>
    </citation>
    <scope>NUCLEOTIDE SEQUENCE [LARGE SCALE GENOMIC DNA]</scope>
    <source>
        <strain evidence="3">DSM 10146</strain>
    </source>
</reference>
<dbReference type="Proteomes" id="UP000198994">
    <property type="component" value="Unassembled WGS sequence"/>
</dbReference>
<dbReference type="STRING" id="282683.SAMN04488105_11315"/>
<keyword evidence="3" id="KW-1185">Reference proteome</keyword>